<dbReference type="InterPro" id="IPR018060">
    <property type="entry name" value="HTH_AraC"/>
</dbReference>
<organism evidence="5 6">
    <name type="scientific">Epilithonimonas bovis DSM 19482</name>
    <dbReference type="NCBI Taxonomy" id="1121284"/>
    <lineage>
        <taxon>Bacteria</taxon>
        <taxon>Pseudomonadati</taxon>
        <taxon>Bacteroidota</taxon>
        <taxon>Flavobacteriia</taxon>
        <taxon>Flavobacteriales</taxon>
        <taxon>Weeksellaceae</taxon>
        <taxon>Chryseobacterium group</taxon>
        <taxon>Epilithonimonas</taxon>
    </lineage>
</organism>
<dbReference type="GO" id="GO:0043565">
    <property type="term" value="F:sequence-specific DNA binding"/>
    <property type="evidence" value="ECO:0007669"/>
    <property type="project" value="InterPro"/>
</dbReference>
<reference evidence="6" key="1">
    <citation type="submission" date="2016-10" db="EMBL/GenBank/DDBJ databases">
        <authorList>
            <person name="Varghese N."/>
            <person name="Submissions S."/>
        </authorList>
    </citation>
    <scope>NUCLEOTIDE SEQUENCE [LARGE SCALE GENOMIC DNA]</scope>
    <source>
        <strain evidence="6">DSM 19482</strain>
    </source>
</reference>
<dbReference type="GO" id="GO:0003700">
    <property type="term" value="F:DNA-binding transcription factor activity"/>
    <property type="evidence" value="ECO:0007669"/>
    <property type="project" value="InterPro"/>
</dbReference>
<evidence type="ECO:0000259" key="4">
    <source>
        <dbReference type="PROSITE" id="PS01124"/>
    </source>
</evidence>
<dbReference type="AlphaFoldDB" id="A0A1U7PV47"/>
<sequence>MKHADFYKPQSELLSRHIEGYYFMNQKDAYPFQYYTFPNNFCILTLMNNAYLEIKGHDVLISRSPIPAQISSLTYHYKTQLSVQYLEPVEELTVYFKPNGINHFINNMTDFYRAESMVSFDPYEDFKSVFFKIFDLESRTSQIDYLENQLTSLFCEQKDLLIENILSDLDSDRSIEDIAQKHKISRQYLNQYFKLKIGKSPSEFRKVSRFRRLLESYKNKEKSLTQISYDHLFFDQSHFNRDFKAMTKLNPKEFLAKTDLGQQNKWLIF</sequence>
<keyword evidence="6" id="KW-1185">Reference proteome</keyword>
<name>A0A1U7PV47_9FLAO</name>
<evidence type="ECO:0000313" key="5">
    <source>
        <dbReference type="EMBL" id="SIT96577.1"/>
    </source>
</evidence>
<evidence type="ECO:0000256" key="3">
    <source>
        <dbReference type="ARBA" id="ARBA00023163"/>
    </source>
</evidence>
<evidence type="ECO:0000256" key="2">
    <source>
        <dbReference type="ARBA" id="ARBA00023125"/>
    </source>
</evidence>
<dbReference type="EMBL" id="FTPU01000011">
    <property type="protein sequence ID" value="SIT96577.1"/>
    <property type="molecule type" value="Genomic_DNA"/>
</dbReference>
<gene>
    <name evidence="5" type="ORF">SAMN05660493_01265</name>
</gene>
<protein>
    <submittedName>
        <fullName evidence="5">AraC-type DNA-binding protein</fullName>
    </submittedName>
</protein>
<dbReference type="OrthoDB" id="662446at2"/>
<dbReference type="RefSeq" id="WP_076782794.1">
    <property type="nucleotide sequence ID" value="NZ_FTPU01000011.1"/>
</dbReference>
<dbReference type="Proteomes" id="UP000187261">
    <property type="component" value="Unassembled WGS sequence"/>
</dbReference>
<dbReference type="PROSITE" id="PS01124">
    <property type="entry name" value="HTH_ARAC_FAMILY_2"/>
    <property type="match status" value="1"/>
</dbReference>
<evidence type="ECO:0000313" key="6">
    <source>
        <dbReference type="Proteomes" id="UP000187261"/>
    </source>
</evidence>
<keyword evidence="2 5" id="KW-0238">DNA-binding</keyword>
<dbReference type="InterPro" id="IPR009057">
    <property type="entry name" value="Homeodomain-like_sf"/>
</dbReference>
<dbReference type="PANTHER" id="PTHR43280">
    <property type="entry name" value="ARAC-FAMILY TRANSCRIPTIONAL REGULATOR"/>
    <property type="match status" value="1"/>
</dbReference>
<feature type="domain" description="HTH araC/xylS-type" evidence="4">
    <location>
        <begin position="159"/>
        <end position="257"/>
    </location>
</feature>
<accession>A0A1U7PV47</accession>
<dbReference type="STRING" id="1121284.SAMN05660493_01265"/>
<keyword evidence="3" id="KW-0804">Transcription</keyword>
<dbReference type="SUPFAM" id="SSF46689">
    <property type="entry name" value="Homeodomain-like"/>
    <property type="match status" value="1"/>
</dbReference>
<proteinExistence type="predicted"/>
<dbReference type="SMART" id="SM00342">
    <property type="entry name" value="HTH_ARAC"/>
    <property type="match status" value="1"/>
</dbReference>
<dbReference type="Pfam" id="PF12833">
    <property type="entry name" value="HTH_18"/>
    <property type="match status" value="1"/>
</dbReference>
<evidence type="ECO:0000256" key="1">
    <source>
        <dbReference type="ARBA" id="ARBA00023015"/>
    </source>
</evidence>
<keyword evidence="1" id="KW-0805">Transcription regulation</keyword>
<dbReference type="Gene3D" id="1.10.10.60">
    <property type="entry name" value="Homeodomain-like"/>
    <property type="match status" value="1"/>
</dbReference>
<dbReference type="PANTHER" id="PTHR43280:SF2">
    <property type="entry name" value="HTH-TYPE TRANSCRIPTIONAL REGULATOR EXSA"/>
    <property type="match status" value="1"/>
</dbReference>